<accession>A0A9N9JYR6</accession>
<protein>
    <submittedName>
        <fullName evidence="1">26325_t:CDS:1</fullName>
    </submittedName>
</protein>
<proteinExistence type="predicted"/>
<organism evidence="1 2">
    <name type="scientific">Dentiscutata erythropus</name>
    <dbReference type="NCBI Taxonomy" id="1348616"/>
    <lineage>
        <taxon>Eukaryota</taxon>
        <taxon>Fungi</taxon>
        <taxon>Fungi incertae sedis</taxon>
        <taxon>Mucoromycota</taxon>
        <taxon>Glomeromycotina</taxon>
        <taxon>Glomeromycetes</taxon>
        <taxon>Diversisporales</taxon>
        <taxon>Gigasporaceae</taxon>
        <taxon>Dentiscutata</taxon>
    </lineage>
</organism>
<feature type="non-terminal residue" evidence="1">
    <location>
        <position position="188"/>
    </location>
</feature>
<dbReference type="OrthoDB" id="2402066at2759"/>
<comment type="caution">
    <text evidence="1">The sequence shown here is derived from an EMBL/GenBank/DDBJ whole genome shotgun (WGS) entry which is preliminary data.</text>
</comment>
<dbReference type="Proteomes" id="UP000789405">
    <property type="component" value="Unassembled WGS sequence"/>
</dbReference>
<reference evidence="1" key="1">
    <citation type="submission" date="2021-06" db="EMBL/GenBank/DDBJ databases">
        <authorList>
            <person name="Kallberg Y."/>
            <person name="Tangrot J."/>
            <person name="Rosling A."/>
        </authorList>
    </citation>
    <scope>NUCLEOTIDE SEQUENCE</scope>
    <source>
        <strain evidence="1">MA453B</strain>
    </source>
</reference>
<sequence>YVPEDYKENTESTSIPVESESVITESITADKFDFDIELSPILFNYDSFDKARELAEADERVDINLLRENNTDTNIDSSDIVSSSVFDLESELNDENEYLVKDTTTEIANEDKKKVFLTHLVSILPTFFDIKSFPVTANSPSLLFVKIVLRLEHVNLTNIVDQKFNFTSETALDLGKALGVAIWNVRHE</sequence>
<keyword evidence="2" id="KW-1185">Reference proteome</keyword>
<dbReference type="EMBL" id="CAJVPY010033045">
    <property type="protein sequence ID" value="CAG8798481.1"/>
    <property type="molecule type" value="Genomic_DNA"/>
</dbReference>
<gene>
    <name evidence="1" type="ORF">DERYTH_LOCUS22881</name>
</gene>
<evidence type="ECO:0000313" key="1">
    <source>
        <dbReference type="EMBL" id="CAG8798481.1"/>
    </source>
</evidence>
<name>A0A9N9JYR6_9GLOM</name>
<dbReference type="AlphaFoldDB" id="A0A9N9JYR6"/>
<evidence type="ECO:0000313" key="2">
    <source>
        <dbReference type="Proteomes" id="UP000789405"/>
    </source>
</evidence>
<feature type="non-terminal residue" evidence="1">
    <location>
        <position position="1"/>
    </location>
</feature>